<proteinExistence type="predicted"/>
<evidence type="ECO:0000259" key="2">
    <source>
        <dbReference type="Pfam" id="PF13683"/>
    </source>
</evidence>
<evidence type="ECO:0000313" key="4">
    <source>
        <dbReference type="Proteomes" id="UP000325289"/>
    </source>
</evidence>
<feature type="compositionally biased region" description="Basic residues" evidence="1">
    <location>
        <begin position="35"/>
        <end position="45"/>
    </location>
</feature>
<dbReference type="GO" id="GO:0015074">
    <property type="term" value="P:DNA integration"/>
    <property type="evidence" value="ECO:0007669"/>
    <property type="project" value="InterPro"/>
</dbReference>
<accession>A0A1I2DZ85</accession>
<feature type="region of interest" description="Disordered" evidence="1">
    <location>
        <begin position="1"/>
        <end position="46"/>
    </location>
</feature>
<dbReference type="Pfam" id="PF13683">
    <property type="entry name" value="rve_3"/>
    <property type="match status" value="1"/>
</dbReference>
<reference evidence="3 4" key="1">
    <citation type="submission" date="2016-10" db="EMBL/GenBank/DDBJ databases">
        <authorList>
            <person name="Varghese N."/>
            <person name="Submissions S."/>
        </authorList>
    </citation>
    <scope>NUCLEOTIDE SEQUENCE [LARGE SCALE GENOMIC DNA]</scope>
    <source>
        <strain evidence="4">YIM D21,KCTC 23444,ACCC 10710</strain>
    </source>
</reference>
<keyword evidence="4" id="KW-1185">Reference proteome</keyword>
<feature type="domain" description="Integrase catalytic" evidence="2">
    <location>
        <begin position="251"/>
        <end position="277"/>
    </location>
</feature>
<dbReference type="InterPro" id="IPR001584">
    <property type="entry name" value="Integrase_cat-core"/>
</dbReference>
<sequence length="313" mass="34715">MTQSPPNEAPHGGGRFCRLPPRDGHFRSPETKSSSRNHRNLHRRQTSAPRGAFLLFSNRLVDPGHLAPDLDTQTIARLRIPPQRHLSQKLAQQRVRRHHLIAARQQVLQPSDRLEQHLLAPVRDTALDAEENEGEGRLVFFDGTNNVETTESAPFELGDGNDILVDDLSDNAVDGGAGDDVFVMAGGNDTIRGGDGGHDVAFFDGSINDYAFTVREDGDVTVYHPYAKDGDSYRGVNTFGSVERFAFQDLHARDEIGRWRNHYNTERPHSALRYLSPTEFLTTIAATTLETLAVSVLSFNTANRPKITGSTRP</sequence>
<dbReference type="Gene3D" id="2.150.10.10">
    <property type="entry name" value="Serralysin-like metalloprotease, C-terminal"/>
    <property type="match status" value="1"/>
</dbReference>
<evidence type="ECO:0000313" key="3">
    <source>
        <dbReference type="EMBL" id="SFE85591.1"/>
    </source>
</evidence>
<protein>
    <submittedName>
        <fullName evidence="3">Integrase core domain-containing protein</fullName>
    </submittedName>
</protein>
<dbReference type="AlphaFoldDB" id="A0A1I2DZ85"/>
<dbReference type="SUPFAM" id="SSF51120">
    <property type="entry name" value="beta-Roll"/>
    <property type="match status" value="1"/>
</dbReference>
<organism evidence="3 4">
    <name type="scientific">Roseivivax sediminis</name>
    <dbReference type="NCBI Taxonomy" id="936889"/>
    <lineage>
        <taxon>Bacteria</taxon>
        <taxon>Pseudomonadati</taxon>
        <taxon>Pseudomonadota</taxon>
        <taxon>Alphaproteobacteria</taxon>
        <taxon>Rhodobacterales</taxon>
        <taxon>Roseobacteraceae</taxon>
        <taxon>Roseivivax</taxon>
    </lineage>
</organism>
<gene>
    <name evidence="3" type="ORF">SAMN04515678_11935</name>
</gene>
<name>A0A1I2DZ85_9RHOB</name>
<dbReference type="Proteomes" id="UP000325289">
    <property type="component" value="Unassembled WGS sequence"/>
</dbReference>
<dbReference type="InterPro" id="IPR011049">
    <property type="entry name" value="Serralysin-like_metalloprot_C"/>
</dbReference>
<feature type="compositionally biased region" description="Basic and acidic residues" evidence="1">
    <location>
        <begin position="20"/>
        <end position="30"/>
    </location>
</feature>
<dbReference type="EMBL" id="FOMS01000019">
    <property type="protein sequence ID" value="SFE85591.1"/>
    <property type="molecule type" value="Genomic_DNA"/>
</dbReference>
<evidence type="ECO:0000256" key="1">
    <source>
        <dbReference type="SAM" id="MobiDB-lite"/>
    </source>
</evidence>